<feature type="domain" description="Histidine kinase" evidence="7">
    <location>
        <begin position="377"/>
        <end position="594"/>
    </location>
</feature>
<dbReference type="Gene3D" id="1.25.40.10">
    <property type="entry name" value="Tetratricopeptide repeat domain"/>
    <property type="match status" value="1"/>
</dbReference>
<evidence type="ECO:0000313" key="8">
    <source>
        <dbReference type="EMBL" id="MDO7848577.1"/>
    </source>
</evidence>
<evidence type="ECO:0000256" key="4">
    <source>
        <dbReference type="ARBA" id="ARBA00022777"/>
    </source>
</evidence>
<dbReference type="SUPFAM" id="SSF47384">
    <property type="entry name" value="Homodimeric domain of signal transducing histidine kinase"/>
    <property type="match status" value="1"/>
</dbReference>
<feature type="transmembrane region" description="Helical" evidence="6">
    <location>
        <begin position="319"/>
        <end position="343"/>
    </location>
</feature>
<dbReference type="PROSITE" id="PS50109">
    <property type="entry name" value="HIS_KIN"/>
    <property type="match status" value="1"/>
</dbReference>
<organism evidence="8 9">
    <name type="scientific">Hymenobacter mellowenesis</name>
    <dbReference type="NCBI Taxonomy" id="3063995"/>
    <lineage>
        <taxon>Bacteria</taxon>
        <taxon>Pseudomonadati</taxon>
        <taxon>Bacteroidota</taxon>
        <taxon>Cytophagia</taxon>
        <taxon>Cytophagales</taxon>
        <taxon>Hymenobacteraceae</taxon>
        <taxon>Hymenobacter</taxon>
    </lineage>
</organism>
<dbReference type="SMART" id="SM00388">
    <property type="entry name" value="HisKA"/>
    <property type="match status" value="1"/>
</dbReference>
<dbReference type="InterPro" id="IPR050736">
    <property type="entry name" value="Sensor_HK_Regulatory"/>
</dbReference>
<comment type="caution">
    <text evidence="8">The sequence shown here is derived from an EMBL/GenBank/DDBJ whole genome shotgun (WGS) entry which is preliminary data.</text>
</comment>
<dbReference type="EC" id="2.7.13.3" evidence="2"/>
<reference evidence="8" key="1">
    <citation type="submission" date="2023-07" db="EMBL/GenBank/DDBJ databases">
        <authorList>
            <person name="Kim M.K."/>
        </authorList>
    </citation>
    <scope>NUCLEOTIDE SEQUENCE</scope>
    <source>
        <strain evidence="8">M29</strain>
    </source>
</reference>
<keyword evidence="6" id="KW-1133">Transmembrane helix</keyword>
<dbReference type="Gene3D" id="3.30.565.10">
    <property type="entry name" value="Histidine kinase-like ATPase, C-terminal domain"/>
    <property type="match status" value="1"/>
</dbReference>
<evidence type="ECO:0000313" key="9">
    <source>
        <dbReference type="Proteomes" id="UP001167796"/>
    </source>
</evidence>
<dbReference type="SMART" id="SM00387">
    <property type="entry name" value="HATPase_c"/>
    <property type="match status" value="1"/>
</dbReference>
<dbReference type="SUPFAM" id="SSF48452">
    <property type="entry name" value="TPR-like"/>
    <property type="match status" value="2"/>
</dbReference>
<keyword evidence="4 8" id="KW-0418">Kinase</keyword>
<dbReference type="InterPro" id="IPR003661">
    <property type="entry name" value="HisK_dim/P_dom"/>
</dbReference>
<proteinExistence type="predicted"/>
<evidence type="ECO:0000256" key="2">
    <source>
        <dbReference type="ARBA" id="ARBA00012438"/>
    </source>
</evidence>
<dbReference type="InterPro" id="IPR005467">
    <property type="entry name" value="His_kinase_dom"/>
</dbReference>
<gene>
    <name evidence="8" type="ORF">Q5H92_19580</name>
</gene>
<keyword evidence="6" id="KW-0812">Transmembrane</keyword>
<dbReference type="GO" id="GO:0016301">
    <property type="term" value="F:kinase activity"/>
    <property type="evidence" value="ECO:0007669"/>
    <property type="project" value="UniProtKB-KW"/>
</dbReference>
<evidence type="ECO:0000259" key="7">
    <source>
        <dbReference type="PROSITE" id="PS50109"/>
    </source>
</evidence>
<dbReference type="RefSeq" id="WP_305013247.1">
    <property type="nucleotide sequence ID" value="NZ_JAUQSX010000011.1"/>
</dbReference>
<name>A0ABT9AFC3_9BACT</name>
<comment type="catalytic activity">
    <reaction evidence="1">
        <text>ATP + protein L-histidine = ADP + protein N-phospho-L-histidine.</text>
        <dbReference type="EC" id="2.7.13.3"/>
    </reaction>
</comment>
<evidence type="ECO:0000256" key="1">
    <source>
        <dbReference type="ARBA" id="ARBA00000085"/>
    </source>
</evidence>
<evidence type="ECO:0000256" key="3">
    <source>
        <dbReference type="ARBA" id="ARBA00022679"/>
    </source>
</evidence>
<dbReference type="PANTHER" id="PTHR43711">
    <property type="entry name" value="TWO-COMPONENT HISTIDINE KINASE"/>
    <property type="match status" value="1"/>
</dbReference>
<accession>A0ABT9AFC3</accession>
<keyword evidence="3" id="KW-0808">Transferase</keyword>
<sequence length="594" mass="65402">MNDDATALRLARQALALARRHGFERGELMVLSDLSRVSSSLQDLPQAERWAQELQRRAWATSPALQSFRIVALQTLATVAVAQQNEPRALVYLRQALALLPKVDPQGRFPLLSLLTYYGLSEIYTSRVTNLPHPADSLTRLARLYAGNFAAQARQCGHKDMLANAYLSLGRLSHQTDSAAYYLSRAVGLYRAMSHLGKESYAYAVWADMALLNRQYLLAETKARQALALTHSAPDPIQESEVRDILAEALVATGRGAEAYRQAKRAHQLHDSATQLNNNAQLQALQVQFDTQQKDGRIQALTQQQAAQRSRARAQQQQLWFLGIALTIVAVGAAAVSVLALRLRRSRAQLAMQHHQLAAQHEELTHTRATQDRLYALVAHDLRSPVVAFAGLADLLHSYVQQQDTEALTNLGGYIRQAARNLSELLDNLLNWALSQRGELLPVLQPVRVQELLAETAAMYQHSAAEARIRLAIEAPVELGILADPNMTRTILRNLVSNALKATPKDGKVTLRARRETNRIHLQVTDTGGKLSPEMLSQLEMDAARLRVADLTHSVGLGLLLSRAFARAQGGTLRLANDATGLGVCAQLDLPAIS</sequence>
<protein>
    <recommendedName>
        <fullName evidence="2">histidine kinase</fullName>
        <ecNumber evidence="2">2.7.13.3</ecNumber>
    </recommendedName>
</protein>
<evidence type="ECO:0000256" key="6">
    <source>
        <dbReference type="SAM" id="Phobius"/>
    </source>
</evidence>
<dbReference type="InterPro" id="IPR011990">
    <property type="entry name" value="TPR-like_helical_dom_sf"/>
</dbReference>
<dbReference type="SUPFAM" id="SSF55874">
    <property type="entry name" value="ATPase domain of HSP90 chaperone/DNA topoisomerase II/histidine kinase"/>
    <property type="match status" value="1"/>
</dbReference>
<dbReference type="Pfam" id="PF02518">
    <property type="entry name" value="HATPase_c"/>
    <property type="match status" value="1"/>
</dbReference>
<dbReference type="PANTHER" id="PTHR43711:SF28">
    <property type="entry name" value="SENSOR HISTIDINE KINASE YXDK"/>
    <property type="match status" value="1"/>
</dbReference>
<dbReference type="InterPro" id="IPR036890">
    <property type="entry name" value="HATPase_C_sf"/>
</dbReference>
<dbReference type="InterPro" id="IPR003594">
    <property type="entry name" value="HATPase_dom"/>
</dbReference>
<dbReference type="InterPro" id="IPR036097">
    <property type="entry name" value="HisK_dim/P_sf"/>
</dbReference>
<dbReference type="Proteomes" id="UP001167796">
    <property type="component" value="Unassembled WGS sequence"/>
</dbReference>
<dbReference type="EMBL" id="JAUQSX010000011">
    <property type="protein sequence ID" value="MDO7848577.1"/>
    <property type="molecule type" value="Genomic_DNA"/>
</dbReference>
<dbReference type="Gene3D" id="1.10.287.130">
    <property type="match status" value="1"/>
</dbReference>
<keyword evidence="6" id="KW-0472">Membrane</keyword>
<evidence type="ECO:0000256" key="5">
    <source>
        <dbReference type="ARBA" id="ARBA00023012"/>
    </source>
</evidence>
<keyword evidence="5" id="KW-0902">Two-component regulatory system</keyword>
<keyword evidence="9" id="KW-1185">Reference proteome</keyword>